<feature type="compositionally biased region" description="Basic and acidic residues" evidence="1">
    <location>
        <begin position="332"/>
        <end position="341"/>
    </location>
</feature>
<name>A0ABT1QYC1_9GAMM</name>
<dbReference type="EMBL" id="JANFQO010000027">
    <property type="protein sequence ID" value="MCQ4167261.1"/>
    <property type="molecule type" value="Genomic_DNA"/>
</dbReference>
<dbReference type="InterPro" id="IPR016024">
    <property type="entry name" value="ARM-type_fold"/>
</dbReference>
<accession>A0ABT1QYC1</accession>
<dbReference type="InterPro" id="IPR011989">
    <property type="entry name" value="ARM-like"/>
</dbReference>
<dbReference type="SUPFAM" id="SSF48371">
    <property type="entry name" value="ARM repeat"/>
    <property type="match status" value="1"/>
</dbReference>
<comment type="caution">
    <text evidence="2">The sequence shown here is derived from an EMBL/GenBank/DDBJ whole genome shotgun (WGS) entry which is preliminary data.</text>
</comment>
<evidence type="ECO:0008006" key="4">
    <source>
        <dbReference type="Google" id="ProtNLM"/>
    </source>
</evidence>
<evidence type="ECO:0000313" key="2">
    <source>
        <dbReference type="EMBL" id="MCQ4167261.1"/>
    </source>
</evidence>
<reference evidence="2" key="1">
    <citation type="submission" date="2022-07" db="EMBL/GenBank/DDBJ databases">
        <title>Tahibacter sp., a new gammaproteobacterium isolated from the silt sample collected at pig farm.</title>
        <authorList>
            <person name="Chen H."/>
        </authorList>
    </citation>
    <scope>NUCLEOTIDE SEQUENCE</scope>
    <source>
        <strain evidence="2">P2K</strain>
    </source>
</reference>
<keyword evidence="3" id="KW-1185">Reference proteome</keyword>
<sequence>MNPNRSPVLAIVQQHCEEAAFCWLRRQDGLWSPVYRREHLARVDQLLDAHLEGLRVAGAAAAPLVLESLQRWKTADEAFASTYVLLHSRDEAGLAQLEAQLQASPELARGAAAALLWAQPDEALPLLQRWWTSRVPALRRAAVPAAMRHPRVKRDTVVLDGVEEADASLRARVFRAVGEWRLAQHRERLLDGLEDTVPLCRFEAAYALSLLGDAAGAARLGAGLEQLEGSTLRRAILAWAVAAPSENFAAIFNQLAKVGAWHRELIWALAWRGDPAGLLQLSQWLQVPEYARLAAYAICHITGADMEADELWLQDPPQPHKRVPEREDDEAEHAHDQHDHDADEDDDEHDEDAGLLPPDVPRLRQWLQMNAGRFLAGQRYLAGLPLANALAADTAEFSLPQLWQLALLRTLRGESGPLCELAQPRW</sequence>
<evidence type="ECO:0000313" key="3">
    <source>
        <dbReference type="Proteomes" id="UP001165498"/>
    </source>
</evidence>
<evidence type="ECO:0000256" key="1">
    <source>
        <dbReference type="SAM" id="MobiDB-lite"/>
    </source>
</evidence>
<organism evidence="2 3">
    <name type="scientific">Tahibacter harae</name>
    <dbReference type="NCBI Taxonomy" id="2963937"/>
    <lineage>
        <taxon>Bacteria</taxon>
        <taxon>Pseudomonadati</taxon>
        <taxon>Pseudomonadota</taxon>
        <taxon>Gammaproteobacteria</taxon>
        <taxon>Lysobacterales</taxon>
        <taxon>Rhodanobacteraceae</taxon>
        <taxon>Tahibacter</taxon>
    </lineage>
</organism>
<gene>
    <name evidence="2" type="ORF">NM961_21315</name>
</gene>
<dbReference type="RefSeq" id="WP_255916450.1">
    <property type="nucleotide sequence ID" value="NZ_JANFQO010000027.1"/>
</dbReference>
<feature type="region of interest" description="Disordered" evidence="1">
    <location>
        <begin position="314"/>
        <end position="357"/>
    </location>
</feature>
<dbReference type="Proteomes" id="UP001165498">
    <property type="component" value="Unassembled WGS sequence"/>
</dbReference>
<protein>
    <recommendedName>
        <fullName evidence="4">TIGR02270 family protein</fullName>
    </recommendedName>
</protein>
<proteinExistence type="predicted"/>
<feature type="compositionally biased region" description="Acidic residues" evidence="1">
    <location>
        <begin position="342"/>
        <end position="353"/>
    </location>
</feature>
<dbReference type="Gene3D" id="1.25.10.10">
    <property type="entry name" value="Leucine-rich Repeat Variant"/>
    <property type="match status" value="1"/>
</dbReference>